<protein>
    <recommendedName>
        <fullName evidence="3">DDE Tnp4 domain-containing protein</fullName>
    </recommendedName>
</protein>
<comment type="cofactor">
    <cofactor evidence="1">
        <name>a divalent metal cation</name>
        <dbReference type="ChEBI" id="CHEBI:60240"/>
    </cofactor>
</comment>
<keyword evidence="5" id="KW-1185">Reference proteome</keyword>
<dbReference type="Proteomes" id="UP001208570">
    <property type="component" value="Unassembled WGS sequence"/>
</dbReference>
<evidence type="ECO:0000313" key="4">
    <source>
        <dbReference type="EMBL" id="KAK2143316.1"/>
    </source>
</evidence>
<evidence type="ECO:0000259" key="3">
    <source>
        <dbReference type="Pfam" id="PF13359"/>
    </source>
</evidence>
<dbReference type="PANTHER" id="PTHR23080">
    <property type="entry name" value="THAP DOMAIN PROTEIN"/>
    <property type="match status" value="1"/>
</dbReference>
<evidence type="ECO:0000256" key="1">
    <source>
        <dbReference type="ARBA" id="ARBA00001968"/>
    </source>
</evidence>
<comment type="caution">
    <text evidence="4">The sequence shown here is derived from an EMBL/GenBank/DDBJ whole genome shotgun (WGS) entry which is preliminary data.</text>
</comment>
<evidence type="ECO:0000256" key="2">
    <source>
        <dbReference type="ARBA" id="ARBA00022723"/>
    </source>
</evidence>
<dbReference type="GO" id="GO:0046872">
    <property type="term" value="F:metal ion binding"/>
    <property type="evidence" value="ECO:0007669"/>
    <property type="project" value="UniProtKB-KW"/>
</dbReference>
<sequence length="168" mass="18803">MPESMKEKYSNLEWIIDAFEMQIQRPASLLLQPQSYSSYKSRNTVKGLVACTPSGQEVLEAISLLTELDASGKLQSCCSDEPLPPGQIGPVELMVADISEVSALPCHLQELGPDKPEGWIDQVFQLGETRPTARQPVRVHRVLTSDECTQHKKKRSWNEKGQWIPTSQ</sequence>
<evidence type="ECO:0000313" key="5">
    <source>
        <dbReference type="Proteomes" id="UP001208570"/>
    </source>
</evidence>
<dbReference type="AlphaFoldDB" id="A0AAD9IZ88"/>
<name>A0AAD9IZ88_9ANNE</name>
<accession>A0AAD9IZ88</accession>
<dbReference type="Pfam" id="PF13359">
    <property type="entry name" value="DDE_Tnp_4"/>
    <property type="match status" value="1"/>
</dbReference>
<dbReference type="EMBL" id="JAODUP010000854">
    <property type="protein sequence ID" value="KAK2143316.1"/>
    <property type="molecule type" value="Genomic_DNA"/>
</dbReference>
<feature type="domain" description="DDE Tnp4" evidence="3">
    <location>
        <begin position="16"/>
        <end position="56"/>
    </location>
</feature>
<dbReference type="InterPro" id="IPR027806">
    <property type="entry name" value="HARBI1_dom"/>
</dbReference>
<proteinExistence type="predicted"/>
<gene>
    <name evidence="4" type="ORF">LSH36_854g00046</name>
</gene>
<keyword evidence="2" id="KW-0479">Metal-binding</keyword>
<organism evidence="4 5">
    <name type="scientific">Paralvinella palmiformis</name>
    <dbReference type="NCBI Taxonomy" id="53620"/>
    <lineage>
        <taxon>Eukaryota</taxon>
        <taxon>Metazoa</taxon>
        <taxon>Spiralia</taxon>
        <taxon>Lophotrochozoa</taxon>
        <taxon>Annelida</taxon>
        <taxon>Polychaeta</taxon>
        <taxon>Sedentaria</taxon>
        <taxon>Canalipalpata</taxon>
        <taxon>Terebellida</taxon>
        <taxon>Terebelliformia</taxon>
        <taxon>Alvinellidae</taxon>
        <taxon>Paralvinella</taxon>
    </lineage>
</organism>
<reference evidence="4" key="1">
    <citation type="journal article" date="2023" name="Mol. Biol. Evol.">
        <title>Third-Generation Sequencing Reveals the Adaptive Role of the Epigenome in Three Deep-Sea Polychaetes.</title>
        <authorList>
            <person name="Perez M."/>
            <person name="Aroh O."/>
            <person name="Sun Y."/>
            <person name="Lan Y."/>
            <person name="Juniper S.K."/>
            <person name="Young C.R."/>
            <person name="Angers B."/>
            <person name="Qian P.Y."/>
        </authorList>
    </citation>
    <scope>NUCLEOTIDE SEQUENCE</scope>
    <source>
        <strain evidence="4">P08H-3</strain>
    </source>
</reference>